<dbReference type="InterPro" id="IPR022225">
    <property type="entry name" value="Phage_tail_fibre_N"/>
</dbReference>
<dbReference type="GO" id="GO:0046718">
    <property type="term" value="P:symbiont entry into host cell"/>
    <property type="evidence" value="ECO:0007669"/>
    <property type="project" value="InterPro"/>
</dbReference>
<comment type="caution">
    <text evidence="5">The sequence shown here is derived from an EMBL/GenBank/DDBJ whole genome shotgun (WGS) entry which is preliminary data.</text>
</comment>
<name>A0A756J9K0_SALER</name>
<dbReference type="GO" id="GO:0019062">
    <property type="term" value="P:virion attachment to host cell"/>
    <property type="evidence" value="ECO:0007669"/>
    <property type="project" value="InterPro"/>
</dbReference>
<evidence type="ECO:0000259" key="4">
    <source>
        <dbReference type="Pfam" id="PF12571"/>
    </source>
</evidence>
<dbReference type="Gene3D" id="6.20.70.20">
    <property type="match status" value="1"/>
</dbReference>
<feature type="region of interest" description="Disordered" evidence="3">
    <location>
        <begin position="250"/>
        <end position="272"/>
    </location>
</feature>
<dbReference type="InterPro" id="IPR005068">
    <property type="entry name" value="Phage_lambda_Stf-r2"/>
</dbReference>
<gene>
    <name evidence="5" type="ORF">G8R08_004444</name>
</gene>
<reference evidence="5" key="1">
    <citation type="journal article" date="2018" name="Genome Biol.">
        <title>SKESA: strategic k-mer extension for scrupulous assemblies.</title>
        <authorList>
            <person name="Souvorov A."/>
            <person name="Agarwala R."/>
            <person name="Lipman D.J."/>
        </authorList>
    </citation>
    <scope>NUCLEOTIDE SEQUENCE</scope>
    <source>
        <strain evidence="5">MA.1106H43937</strain>
    </source>
</reference>
<accession>A0A756J9K0</accession>
<feature type="compositionally biased region" description="Low complexity" evidence="3">
    <location>
        <begin position="256"/>
        <end position="271"/>
    </location>
</feature>
<dbReference type="AlphaFoldDB" id="A0A756J9K0"/>
<organism evidence="5">
    <name type="scientific">Salmonella enterica</name>
    <name type="common">Salmonella choleraesuis</name>
    <dbReference type="NCBI Taxonomy" id="28901"/>
    <lineage>
        <taxon>Bacteria</taxon>
        <taxon>Pseudomonadati</taxon>
        <taxon>Pseudomonadota</taxon>
        <taxon>Gammaproteobacteria</taxon>
        <taxon>Enterobacterales</taxon>
        <taxon>Enterobacteriaceae</taxon>
        <taxon>Salmonella</taxon>
    </lineage>
</organism>
<reference evidence="5" key="2">
    <citation type="submission" date="2020-02" db="EMBL/GenBank/DDBJ databases">
        <authorList>
            <consortium name="NCBI Pathogen Detection Project"/>
        </authorList>
    </citation>
    <scope>NUCLEOTIDE SEQUENCE</scope>
    <source>
        <strain evidence="5">MA.1106H43937</strain>
    </source>
</reference>
<evidence type="ECO:0000313" key="5">
    <source>
        <dbReference type="EMBL" id="HAF9882762.1"/>
    </source>
</evidence>
<dbReference type="Pfam" id="PF03406">
    <property type="entry name" value="Phage_fiber_2"/>
    <property type="match status" value="2"/>
</dbReference>
<comment type="subcellular location">
    <subcellularLocation>
        <location evidence="1">Virion</location>
    </subcellularLocation>
</comment>
<feature type="domain" description="Phage tail fibre protein N-terminal" evidence="4">
    <location>
        <begin position="1"/>
        <end position="150"/>
    </location>
</feature>
<dbReference type="Pfam" id="PF12571">
    <property type="entry name" value="Phage_tail_fib"/>
    <property type="match status" value="1"/>
</dbReference>
<sequence>MTVKYYAILTNQGAARLANATMLGSKLNLTQMAVGDANGVLPTPDPAQTKLINQKRIAPLNLLSVDPNNQSQIIAEQIIPENEGGFWIREIGLYDDEGVLIAVANCPETYKPQLQEGSGRTQTIRMILVVTNTEAITLKIDPSVVLATRKYVDDKISEHEQSRRHPDASLTAKGFTQLSSAINSESETLAATPKAVKAAYDLANGKYTAQNATTIQKGIVQLSSATNSTSETLAATPKAVKAVMDETNKKAPLNSPALTGTPTTPTAPQGTNSTQIASTAFVMAAIAALVDSSPDALNTLNELAAALGNDPNFATTMTNALAGKQPKDATLTALAELATSADKLPYFTGADRAALTALTSVGRAILGKPSTQGVLDYLGLGETINLAAGALQKSQNGGDIPDKKQFARTIGAVTSTTITLGESGWFKIATVVMPQATSTAVIKLYGGAGFNAGSPEQAAISELVLRAGNGSPVGITATLWRRSPAAANEVAWVNTSGDTYDIYINIGQYAYWLIAQYDYTGNANVTLHSTPEYSSVQPGNSTSGQTYTIYSSLMKPTAGDVGALPITGGQLNGPLSIGTDNALGGNSIVLGDNDTGFKQNGDGILDTYANNQHTVRVAPGEMMVLGAIRAGKEKKLSLTSNNNSTMTATFNLWGDANRPTVIELDDDQGWQLYSQRNPDGSVLFTVNGDITANVLRAGGAIYQNNGDIFGSLWGNGWLSTWINNNLVLDVQLGAGTSVTTWNNAGSWPNTPGYVVTSVWKDYQGENIDGINYAPLQKRVGNQWYTVQGGTV</sequence>
<keyword evidence="2" id="KW-0945">Host-virus interaction</keyword>
<proteinExistence type="predicted"/>
<evidence type="ECO:0000256" key="3">
    <source>
        <dbReference type="SAM" id="MobiDB-lite"/>
    </source>
</evidence>
<dbReference type="InterPro" id="IPR051934">
    <property type="entry name" value="Phage_Tail_Fiber_Structural"/>
</dbReference>
<dbReference type="PANTHER" id="PTHR35191">
    <property type="entry name" value="PROPHAGE SIDE TAIL FIBER PROTEIN HOMOLOG STFQ-RELATED"/>
    <property type="match status" value="1"/>
</dbReference>
<dbReference type="EMBL" id="DAAWYC010000017">
    <property type="protein sequence ID" value="HAF9882762.1"/>
    <property type="molecule type" value="Genomic_DNA"/>
</dbReference>
<evidence type="ECO:0000256" key="1">
    <source>
        <dbReference type="ARBA" id="ARBA00004328"/>
    </source>
</evidence>
<protein>
    <submittedName>
        <fullName evidence="5">Phage tail protein</fullName>
    </submittedName>
</protein>
<dbReference type="PANTHER" id="PTHR35191:SF1">
    <property type="entry name" value="PROPHAGE SIDE TAIL FIBER PROTEIN HOMOLOG STFQ-RELATED"/>
    <property type="match status" value="1"/>
</dbReference>
<evidence type="ECO:0000256" key="2">
    <source>
        <dbReference type="ARBA" id="ARBA00022581"/>
    </source>
</evidence>